<feature type="chain" id="PRO_5035275220" evidence="2">
    <location>
        <begin position="22"/>
        <end position="173"/>
    </location>
</feature>
<evidence type="ECO:0000256" key="1">
    <source>
        <dbReference type="SAM" id="MobiDB-lite"/>
    </source>
</evidence>
<dbReference type="AlphaFoldDB" id="A0A8J2PKM8"/>
<feature type="region of interest" description="Disordered" evidence="1">
    <location>
        <begin position="117"/>
        <end position="173"/>
    </location>
</feature>
<reference evidence="3" key="1">
    <citation type="submission" date="2021-06" db="EMBL/GenBank/DDBJ databases">
        <authorList>
            <person name="Hodson N. C."/>
            <person name="Mongue J. A."/>
            <person name="Jaron S. K."/>
        </authorList>
    </citation>
    <scope>NUCLEOTIDE SEQUENCE</scope>
</reference>
<dbReference type="Proteomes" id="UP000708208">
    <property type="component" value="Unassembled WGS sequence"/>
</dbReference>
<dbReference type="EMBL" id="CAJVCH010417418">
    <property type="protein sequence ID" value="CAG7818305.1"/>
    <property type="molecule type" value="Genomic_DNA"/>
</dbReference>
<evidence type="ECO:0000313" key="4">
    <source>
        <dbReference type="Proteomes" id="UP000708208"/>
    </source>
</evidence>
<gene>
    <name evidence="3" type="ORF">AFUS01_LOCUS28818</name>
</gene>
<keyword evidence="2" id="KW-0732">Signal</keyword>
<proteinExistence type="predicted"/>
<feature type="compositionally biased region" description="Basic and acidic residues" evidence="1">
    <location>
        <begin position="139"/>
        <end position="149"/>
    </location>
</feature>
<organism evidence="3 4">
    <name type="scientific">Allacma fusca</name>
    <dbReference type="NCBI Taxonomy" id="39272"/>
    <lineage>
        <taxon>Eukaryota</taxon>
        <taxon>Metazoa</taxon>
        <taxon>Ecdysozoa</taxon>
        <taxon>Arthropoda</taxon>
        <taxon>Hexapoda</taxon>
        <taxon>Collembola</taxon>
        <taxon>Symphypleona</taxon>
        <taxon>Sminthuridae</taxon>
        <taxon>Allacma</taxon>
    </lineage>
</organism>
<keyword evidence="4" id="KW-1185">Reference proteome</keyword>
<comment type="caution">
    <text evidence="3">The sequence shown here is derived from an EMBL/GenBank/DDBJ whole genome shotgun (WGS) entry which is preliminary data.</text>
</comment>
<name>A0A8J2PKM8_9HEXA</name>
<sequence length="173" mass="19736">MSQRRVLHVIFLITILSFAKGNEIPTEDQDHNHAHDDLPFFRRIQQLNLDWEDIVGLYRNVSAEVETELCKNKCKTAIAFWVLQSLKPCDTIEKADCPKGLLCCTYAGELDEVKYGPTQNPKDAEHGFSIPEKIPLAHSAEDESHHWLDPEPVLDPIPDEEPQKFESTELNTS</sequence>
<evidence type="ECO:0000256" key="2">
    <source>
        <dbReference type="SAM" id="SignalP"/>
    </source>
</evidence>
<feature type="signal peptide" evidence="2">
    <location>
        <begin position="1"/>
        <end position="21"/>
    </location>
</feature>
<evidence type="ECO:0000313" key="3">
    <source>
        <dbReference type="EMBL" id="CAG7818305.1"/>
    </source>
</evidence>
<protein>
    <submittedName>
        <fullName evidence="3">Uncharacterized protein</fullName>
    </submittedName>
</protein>
<accession>A0A8J2PKM8</accession>